<reference evidence="3" key="1">
    <citation type="submission" date="2018-09" db="EMBL/GenBank/DDBJ databases">
        <authorList>
            <person name="Zhu H."/>
        </authorList>
    </citation>
    <scope>NUCLEOTIDE SEQUENCE [LARGE SCALE GENOMIC DNA]</scope>
    <source>
        <strain evidence="3">K1W22B-1</strain>
    </source>
</reference>
<organism evidence="2 3">
    <name type="scientific">Nocardioides cavernaquae</name>
    <dbReference type="NCBI Taxonomy" id="2321396"/>
    <lineage>
        <taxon>Bacteria</taxon>
        <taxon>Bacillati</taxon>
        <taxon>Actinomycetota</taxon>
        <taxon>Actinomycetes</taxon>
        <taxon>Propionibacteriales</taxon>
        <taxon>Nocardioidaceae</taxon>
        <taxon>Nocardioides</taxon>
    </lineage>
</organism>
<sequence>MRIHRMSMLAAGGVGYVLGAKAGRQRYEQIRHAMHEAPHASEVAREKVMAAAGKVRHTVGSDLPDGSERFDPADPLLTDMSPETGPAAGMSRSPLENNRDRPDPLMGPA</sequence>
<dbReference type="RefSeq" id="WP_120059196.1">
    <property type="nucleotide sequence ID" value="NZ_QYRP01000002.1"/>
</dbReference>
<proteinExistence type="predicted"/>
<dbReference type="EMBL" id="QYRP01000002">
    <property type="protein sequence ID" value="RJS45295.1"/>
    <property type="molecule type" value="Genomic_DNA"/>
</dbReference>
<name>A0A3A5H7B5_9ACTN</name>
<protein>
    <recommendedName>
        <fullName evidence="4">YtxH domain-containing protein</fullName>
    </recommendedName>
</protein>
<dbReference type="Proteomes" id="UP000276542">
    <property type="component" value="Unassembled WGS sequence"/>
</dbReference>
<keyword evidence="3" id="KW-1185">Reference proteome</keyword>
<evidence type="ECO:0000313" key="3">
    <source>
        <dbReference type="Proteomes" id="UP000276542"/>
    </source>
</evidence>
<evidence type="ECO:0000256" key="1">
    <source>
        <dbReference type="SAM" id="MobiDB-lite"/>
    </source>
</evidence>
<evidence type="ECO:0000313" key="2">
    <source>
        <dbReference type="EMBL" id="RJS45295.1"/>
    </source>
</evidence>
<dbReference type="AlphaFoldDB" id="A0A3A5H7B5"/>
<gene>
    <name evidence="2" type="ORF">D4739_03055</name>
</gene>
<dbReference type="OrthoDB" id="9926503at2"/>
<evidence type="ECO:0008006" key="4">
    <source>
        <dbReference type="Google" id="ProtNLM"/>
    </source>
</evidence>
<comment type="caution">
    <text evidence="2">The sequence shown here is derived from an EMBL/GenBank/DDBJ whole genome shotgun (WGS) entry which is preliminary data.</text>
</comment>
<accession>A0A3A5H7B5</accession>
<feature type="region of interest" description="Disordered" evidence="1">
    <location>
        <begin position="57"/>
        <end position="109"/>
    </location>
</feature>